<protein>
    <recommendedName>
        <fullName evidence="1">HEPN AbiJ-N-terminal domain-containing protein</fullName>
    </recommendedName>
</protein>
<dbReference type="AlphaFoldDB" id="C6E3N9"/>
<feature type="domain" description="HEPN AbiJ-N-terminal" evidence="1">
    <location>
        <begin position="3"/>
        <end position="167"/>
    </location>
</feature>
<reference evidence="2" key="1">
    <citation type="submission" date="2009-07" db="EMBL/GenBank/DDBJ databases">
        <title>Complete sequence of Geobacter sp. M21.</title>
        <authorList>
            <consortium name="US DOE Joint Genome Institute"/>
            <person name="Lucas S."/>
            <person name="Copeland A."/>
            <person name="Lapidus A."/>
            <person name="Glavina del Rio T."/>
            <person name="Dalin E."/>
            <person name="Tice H."/>
            <person name="Bruce D."/>
            <person name="Goodwin L."/>
            <person name="Pitluck S."/>
            <person name="Saunders E."/>
            <person name="Brettin T."/>
            <person name="Detter J.C."/>
            <person name="Han C."/>
            <person name="Larimer F."/>
            <person name="Land M."/>
            <person name="Hauser L."/>
            <person name="Kyrpides N."/>
            <person name="Ovchinnikova G."/>
            <person name="Lovley D."/>
        </authorList>
    </citation>
    <scope>NUCLEOTIDE SEQUENCE [LARGE SCALE GENOMIC DNA]</scope>
    <source>
        <strain evidence="2">M21</strain>
    </source>
</reference>
<dbReference type="EMBL" id="CP001661">
    <property type="protein sequence ID" value="ACT17304.1"/>
    <property type="molecule type" value="Genomic_DNA"/>
</dbReference>
<dbReference type="OrthoDB" id="9786278at2"/>
<dbReference type="KEGG" id="gem:GM21_1243"/>
<evidence type="ECO:0000259" key="1">
    <source>
        <dbReference type="Pfam" id="PF18863"/>
    </source>
</evidence>
<dbReference type="STRING" id="443144.GM21_1243"/>
<sequence>MSKFSSRYGYDPRDTGPLKVEEAPEWLRISFSNGILDNLTYIDGDTRYTNTEDRPLGIREIAEKMYLILREEPDDSFYDSWTCNESLKWLIKKVEWFHFYDFVELIGKELRESEEWRLDDDWSKSFGANQYREKVNTLFEEQRIAWRLNSNFELVREVPGVLKKAVKYVELKLVDEFEPAREHYRKAYRYIYELPTDPENGIKEIVSALESIGRTLYEGTVTLGDVIKKLKHVSEFPQGIVSVMEKFYGYACSEPAVRHGSSQSSRVGIEDAEFCFHVGIALVRYLTSKKGKRL</sequence>
<dbReference type="InterPro" id="IPR049503">
    <property type="entry name" value="AbiJ_NTD4"/>
</dbReference>
<proteinExistence type="predicted"/>
<name>C6E3N9_GEOSM</name>
<organism evidence="2">
    <name type="scientific">Geobacter sp. (strain M21)</name>
    <dbReference type="NCBI Taxonomy" id="443144"/>
    <lineage>
        <taxon>Bacteria</taxon>
        <taxon>Pseudomonadati</taxon>
        <taxon>Thermodesulfobacteriota</taxon>
        <taxon>Desulfuromonadia</taxon>
        <taxon>Geobacterales</taxon>
        <taxon>Geobacteraceae</taxon>
        <taxon>Geobacter</taxon>
    </lineage>
</organism>
<dbReference type="Pfam" id="PF18863">
    <property type="entry name" value="AbiJ_NTD4"/>
    <property type="match status" value="1"/>
</dbReference>
<dbReference type="HOGENOM" id="CLU_945818_0_0_7"/>
<evidence type="ECO:0000313" key="2">
    <source>
        <dbReference type="EMBL" id="ACT17304.1"/>
    </source>
</evidence>
<accession>C6E3N9</accession>
<gene>
    <name evidence="2" type="ordered locus">GM21_1243</name>
</gene>